<reference evidence="1" key="2">
    <citation type="journal article" date="2023" name="Curr. Microbiol.">
        <title>Granulicatella seriolae sp. nov., a Novel Facultative Anaerobe Isolated from Yellowtail Marine Fish.</title>
        <authorList>
            <person name="Lee M."/>
            <person name="Choi Y.J."/>
            <person name="Farooq A."/>
            <person name="Jeong J.B."/>
            <person name="Jung M.Y."/>
        </authorList>
    </citation>
    <scope>NUCLEOTIDE SEQUENCE</scope>
    <source>
        <strain evidence="1">S8</strain>
    </source>
</reference>
<reference evidence="1" key="3">
    <citation type="journal article" date="2023" name="Microbiol. Resour. Announc.">
        <title>Draft Genome Sequence of Granulicatella sp. Strain S8, Isolated from a Marine Fish, Seriola quinqueradiata.</title>
        <authorList>
            <person name="Lee M."/>
            <person name="Farooq A."/>
            <person name="Jeong J.B."/>
            <person name="Jung M.Y."/>
        </authorList>
    </citation>
    <scope>NUCLEOTIDE SEQUENCE</scope>
    <source>
        <strain evidence="1">S8</strain>
    </source>
</reference>
<dbReference type="RefSeq" id="WP_256944526.1">
    <property type="nucleotide sequence ID" value="NZ_JANHNZ010000002.1"/>
</dbReference>
<sequence>MKEKLINQYQKYIPKELKDSPQWVIFKKIPRTNRYGETKIAKIPMSALTLSASDWNSKKMWTSFEVALYVLVNSKADGLAFVLSSDDPFVCIDLDQCLENDSLNLPSKAIIETFTGSYMELSQSKKGVHIFCKGRVPGNLNSQLNGVEIYQENHCIAMTGDVDSRHLKTSTTLLDYDKELNQLYHDYAPRIETRTLSKAPTSTEELPDVRTIIDTMCRFNQRARELFYGSNLSGDWSKDDFALLLLLRSFTHGNSQLMESIFLESALSRLGEGSKRSNKESYLKYLRGSIQKANQIGHQNFWDYQFMKSPRRELSR</sequence>
<reference evidence="1" key="1">
    <citation type="submission" date="2022-07" db="EMBL/GenBank/DDBJ databases">
        <authorList>
            <person name="Jung M.-Y."/>
            <person name="Lee M."/>
        </authorList>
    </citation>
    <scope>NUCLEOTIDE SEQUENCE</scope>
    <source>
        <strain evidence="1">S8</strain>
    </source>
</reference>
<keyword evidence="2" id="KW-1185">Reference proteome</keyword>
<dbReference type="Proteomes" id="UP001059480">
    <property type="component" value="Unassembled WGS sequence"/>
</dbReference>
<name>A0ABT1WLL1_9LACT</name>
<protein>
    <submittedName>
        <fullName evidence="1">DNA primase</fullName>
    </submittedName>
</protein>
<proteinExistence type="predicted"/>
<evidence type="ECO:0000313" key="2">
    <source>
        <dbReference type="Proteomes" id="UP001059480"/>
    </source>
</evidence>
<comment type="caution">
    <text evidence="1">The sequence shown here is derived from an EMBL/GenBank/DDBJ whole genome shotgun (WGS) entry which is preliminary data.</text>
</comment>
<gene>
    <name evidence="1" type="ORF">NPA36_02490</name>
</gene>
<dbReference type="EMBL" id="JANHNZ010000002">
    <property type="protein sequence ID" value="MCQ9209409.1"/>
    <property type="molecule type" value="Genomic_DNA"/>
</dbReference>
<organism evidence="1 2">
    <name type="scientific">Granulicatella seriolae</name>
    <dbReference type="NCBI Taxonomy" id="2967226"/>
    <lineage>
        <taxon>Bacteria</taxon>
        <taxon>Bacillati</taxon>
        <taxon>Bacillota</taxon>
        <taxon>Bacilli</taxon>
        <taxon>Lactobacillales</taxon>
        <taxon>Carnobacteriaceae</taxon>
        <taxon>Granulicatella</taxon>
    </lineage>
</organism>
<evidence type="ECO:0000313" key="1">
    <source>
        <dbReference type="EMBL" id="MCQ9209409.1"/>
    </source>
</evidence>
<accession>A0ABT1WLL1</accession>